<reference evidence="1" key="1">
    <citation type="submission" date="2023-07" db="EMBL/GenBank/DDBJ databases">
        <title>Black Yeasts Isolated from many extreme environments.</title>
        <authorList>
            <person name="Coleine C."/>
            <person name="Stajich J.E."/>
            <person name="Selbmann L."/>
        </authorList>
    </citation>
    <scope>NUCLEOTIDE SEQUENCE</scope>
    <source>
        <strain evidence="1">CCFEE 5714</strain>
    </source>
</reference>
<protein>
    <submittedName>
        <fullName evidence="1">Uncharacterized protein</fullName>
    </submittedName>
</protein>
<comment type="caution">
    <text evidence="1">The sequence shown here is derived from an EMBL/GenBank/DDBJ whole genome shotgun (WGS) entry which is preliminary data.</text>
</comment>
<evidence type="ECO:0000313" key="1">
    <source>
        <dbReference type="EMBL" id="KAK3684421.1"/>
    </source>
</evidence>
<organism evidence="1 2">
    <name type="scientific">Vermiconidia calcicola</name>
    <dbReference type="NCBI Taxonomy" id="1690605"/>
    <lineage>
        <taxon>Eukaryota</taxon>
        <taxon>Fungi</taxon>
        <taxon>Dikarya</taxon>
        <taxon>Ascomycota</taxon>
        <taxon>Pezizomycotina</taxon>
        <taxon>Dothideomycetes</taxon>
        <taxon>Dothideomycetidae</taxon>
        <taxon>Mycosphaerellales</taxon>
        <taxon>Extremaceae</taxon>
        <taxon>Vermiconidia</taxon>
    </lineage>
</organism>
<keyword evidence="2" id="KW-1185">Reference proteome</keyword>
<name>A0ACC3MDI7_9PEZI</name>
<sequence length="591" mass="65445">MRKWLPTAVLAALLPSASADYGILNDFTSYQNGALPDRQTYITTNITSPVFNYNTWREDLIVNDASSHILLTLNYNNGAAGAGPYIFRDDDLSLVYADPSFDYAMNARIQTVAGDPYLTFWHGARNRGDSQGYCVFYDSHYRLRWNATTGPPLAVGADMHECEVTVDDTVLLTAYQDRAFDLSLIGGREDDVLADSCFQEVDVRSGDVIFTWCASDHLSPDLTFWNYTGSSRGRRQQNQDGSDVNSSGNMAYATSSGFDAYHINSLQKTHEGNYLISLRNLNSIVYVDGKSGMPIWNLNGKLNNFTDVTPPPYLAQSPEDEGPEGEMALGFAWQHDVTFWDDALTQITLFDNHELSTSVNCTGSHCSRGLHLSIDTSDPDNLIVEVVHSYRSPQGLKSVIFGSMHPLPYPSDTSSPDLDAFLIGWGVNAEFSEYTSTGELIRDVQYSPLYPGHSVGGKGVQSSRVYKQSWHGYPTWPPTIASNGNGTLRVSWNGATEVHAWAVYDGDDRASLDVVDPFTPYLNMKRAGFETKIELGKDVRSHVKVGALDDRGMIVGTTEVVELGHYPVSQSRFGYYVQNVISFIDLSKLLI</sequence>
<evidence type="ECO:0000313" key="2">
    <source>
        <dbReference type="Proteomes" id="UP001281147"/>
    </source>
</evidence>
<gene>
    <name evidence="1" type="ORF">LTR37_020294</name>
</gene>
<accession>A0ACC3MDI7</accession>
<dbReference type="Proteomes" id="UP001281147">
    <property type="component" value="Unassembled WGS sequence"/>
</dbReference>
<dbReference type="EMBL" id="JAUTXU010000346">
    <property type="protein sequence ID" value="KAK3684421.1"/>
    <property type="molecule type" value="Genomic_DNA"/>
</dbReference>
<proteinExistence type="predicted"/>